<evidence type="ECO:0000256" key="2">
    <source>
        <dbReference type="ARBA" id="ARBA00022692"/>
    </source>
</evidence>
<feature type="transmembrane region" description="Helical" evidence="7">
    <location>
        <begin position="62"/>
        <end position="84"/>
    </location>
</feature>
<evidence type="ECO:0000313" key="9">
    <source>
        <dbReference type="EnsemblMetazoa" id="GMOY007227-PA"/>
    </source>
</evidence>
<proteinExistence type="predicted"/>
<dbReference type="Proteomes" id="UP000092444">
    <property type="component" value="Unassembled WGS sequence"/>
</dbReference>
<reference evidence="9" key="1">
    <citation type="submission" date="2020-05" db="UniProtKB">
        <authorList>
            <consortium name="EnsemblMetazoa"/>
        </authorList>
    </citation>
    <scope>IDENTIFICATION</scope>
    <source>
        <strain evidence="9">Yale</strain>
    </source>
</reference>
<protein>
    <recommendedName>
        <fullName evidence="8">DUF1279 domain-containing protein</fullName>
    </recommendedName>
</protein>
<keyword evidence="10" id="KW-1185">Reference proteome</keyword>
<keyword evidence="3 7" id="KW-1133">Transmembrane helix</keyword>
<dbReference type="InterPro" id="IPR045866">
    <property type="entry name" value="FAM210A/B-like"/>
</dbReference>
<feature type="region of interest" description="Disordered" evidence="6">
    <location>
        <begin position="533"/>
        <end position="568"/>
    </location>
</feature>
<comment type="subcellular location">
    <subcellularLocation>
        <location evidence="1">Membrane</location>
        <topology evidence="1">Single-pass membrane protein</topology>
    </subcellularLocation>
</comment>
<feature type="compositionally biased region" description="Polar residues" evidence="6">
    <location>
        <begin position="267"/>
        <end position="278"/>
    </location>
</feature>
<dbReference type="PANTHER" id="PTHR21377">
    <property type="entry name" value="PROTEIN FAM210B, MITOCHONDRIAL"/>
    <property type="match status" value="1"/>
</dbReference>
<evidence type="ECO:0000256" key="1">
    <source>
        <dbReference type="ARBA" id="ARBA00004167"/>
    </source>
</evidence>
<evidence type="ECO:0000256" key="4">
    <source>
        <dbReference type="ARBA" id="ARBA00023054"/>
    </source>
</evidence>
<name>A0A1B0G1R3_GLOMM</name>
<feature type="compositionally biased region" description="Low complexity" evidence="6">
    <location>
        <begin position="538"/>
        <end position="549"/>
    </location>
</feature>
<dbReference type="STRING" id="37546.A0A1B0G1R3"/>
<keyword evidence="4" id="KW-0175">Coiled coil</keyword>
<dbReference type="VEuPathDB" id="VectorBase:GMOY007227"/>
<dbReference type="EnsemblMetazoa" id="GMOY007227-RA">
    <property type="protein sequence ID" value="GMOY007227-PA"/>
    <property type="gene ID" value="GMOY007227"/>
</dbReference>
<evidence type="ECO:0000256" key="5">
    <source>
        <dbReference type="ARBA" id="ARBA00023136"/>
    </source>
</evidence>
<feature type="compositionally biased region" description="Low complexity" evidence="6">
    <location>
        <begin position="244"/>
        <end position="260"/>
    </location>
</feature>
<dbReference type="GO" id="GO:0005739">
    <property type="term" value="C:mitochondrion"/>
    <property type="evidence" value="ECO:0007669"/>
    <property type="project" value="TreeGrafter"/>
</dbReference>
<sequence>MSVEMKVTVTAKDREAVDKIVTFNNQLKVPGRKRSSSIVDDEIIQKNLRELMDKKNREERKANGRLVAVILASLVIFLAIYHAWIRKSGLLAGILVPAVIMISFGGWVVVLTKRDKARRALFEKYLEEVAIKNKRELEAKAKLKQFKKTGDKRRLSKDTISLHYENELNKEKSNNNNTLLRPLEFTNIVVTSATRHEHRKHRKHREQILLGQNGAKASHYATKDLRFKRPSLRQKLFGSRGVYQMQQQQKQQQQPQQQQQQRRKISFTISKTRNQQNDPKTLTQLKRKRLQRHNALTVPTMKIKMTSLKVLLRFSKNRVSKFSLHPYQLPSIWCVERASLCTSSAVIRNTLNRGNNQQEFKQARYLLAPTFKLQNFNALNKCKRCWFGTKSPDQANKSDSKSAAVNEVELFGDGSNLSQFQKLKLMYKKYWYVLIPVHLITSTCWIGGFFYMIKSGVDVASIMTSLHISSTIIDKASNSQVGHWALAYLCFKVATPLRYAVTLGGTTAAIRYLGQAGLIKPVPTKNEFMRIYEQKIGKNSPNNPKSSSQKSKEDEDDSDNTSNKKQSK</sequence>
<feature type="compositionally biased region" description="Basic residues" evidence="6">
    <location>
        <begin position="196"/>
        <end position="205"/>
    </location>
</feature>
<accession>A0A1B0G1R3</accession>
<dbReference type="InterPro" id="IPR009688">
    <property type="entry name" value="FAM210A/B-like_dom"/>
</dbReference>
<keyword evidence="2 7" id="KW-0812">Transmembrane</keyword>
<dbReference type="GO" id="GO:0016020">
    <property type="term" value="C:membrane"/>
    <property type="evidence" value="ECO:0007669"/>
    <property type="project" value="UniProtKB-SubCell"/>
</dbReference>
<feature type="region of interest" description="Disordered" evidence="6">
    <location>
        <begin position="193"/>
        <end position="215"/>
    </location>
</feature>
<evidence type="ECO:0000256" key="7">
    <source>
        <dbReference type="SAM" id="Phobius"/>
    </source>
</evidence>
<organism evidence="9 10">
    <name type="scientific">Glossina morsitans morsitans</name>
    <name type="common">Savannah tsetse fly</name>
    <dbReference type="NCBI Taxonomy" id="37546"/>
    <lineage>
        <taxon>Eukaryota</taxon>
        <taxon>Metazoa</taxon>
        <taxon>Ecdysozoa</taxon>
        <taxon>Arthropoda</taxon>
        <taxon>Hexapoda</taxon>
        <taxon>Insecta</taxon>
        <taxon>Pterygota</taxon>
        <taxon>Neoptera</taxon>
        <taxon>Endopterygota</taxon>
        <taxon>Diptera</taxon>
        <taxon>Brachycera</taxon>
        <taxon>Muscomorpha</taxon>
        <taxon>Hippoboscoidea</taxon>
        <taxon>Glossinidae</taxon>
        <taxon>Glossina</taxon>
    </lineage>
</organism>
<evidence type="ECO:0000313" key="10">
    <source>
        <dbReference type="Proteomes" id="UP000092444"/>
    </source>
</evidence>
<feature type="transmembrane region" description="Helical" evidence="7">
    <location>
        <begin position="430"/>
        <end position="453"/>
    </location>
</feature>
<dbReference type="EMBL" id="CCAG010007356">
    <property type="status" value="NOT_ANNOTATED_CDS"/>
    <property type="molecule type" value="Genomic_DNA"/>
</dbReference>
<dbReference type="AlphaFoldDB" id="A0A1B0G1R3"/>
<keyword evidence="5 7" id="KW-0472">Membrane</keyword>
<evidence type="ECO:0000256" key="3">
    <source>
        <dbReference type="ARBA" id="ARBA00022989"/>
    </source>
</evidence>
<dbReference type="Pfam" id="PF06916">
    <property type="entry name" value="FAM210A-B_dom"/>
    <property type="match status" value="1"/>
</dbReference>
<dbReference type="PANTHER" id="PTHR21377:SF1">
    <property type="entry name" value="PROTEIN FAM210A"/>
    <property type="match status" value="1"/>
</dbReference>
<feature type="transmembrane region" description="Helical" evidence="7">
    <location>
        <begin position="90"/>
        <end position="111"/>
    </location>
</feature>
<feature type="domain" description="DUF1279" evidence="8">
    <location>
        <begin position="421"/>
        <end position="507"/>
    </location>
</feature>
<evidence type="ECO:0000259" key="8">
    <source>
        <dbReference type="Pfam" id="PF06916"/>
    </source>
</evidence>
<feature type="region of interest" description="Disordered" evidence="6">
    <location>
        <begin position="241"/>
        <end position="278"/>
    </location>
</feature>
<evidence type="ECO:0000256" key="6">
    <source>
        <dbReference type="SAM" id="MobiDB-lite"/>
    </source>
</evidence>